<sequence length="134" mass="15465">MPQSDVYRPLVRDGVMNTIIGSSNVYIDAAEAVMEAMHFAHVYNDDMYNGEISWTDVQLMQHTREQLRILSGTINRPGAEPFYIEIEKLPSKESLTIANKSQVTDEFRQQNTEIAIHFRNVLEDSDQTQDIFFH</sequence>
<protein>
    <submittedName>
        <fullName evidence="1">Uncharacterized protein</fullName>
    </submittedName>
</protein>
<dbReference type="RefSeq" id="WP_036835907.1">
    <property type="nucleotide sequence ID" value="NZ_AVPG01000029.1"/>
</dbReference>
<proteinExistence type="predicted"/>
<organism evidence="1 2">
    <name type="scientific">Pontibacillus litoralis JSM 072002</name>
    <dbReference type="NCBI Taxonomy" id="1385512"/>
    <lineage>
        <taxon>Bacteria</taxon>
        <taxon>Bacillati</taxon>
        <taxon>Bacillota</taxon>
        <taxon>Bacilli</taxon>
        <taxon>Bacillales</taxon>
        <taxon>Bacillaceae</taxon>
        <taxon>Pontibacillus</taxon>
    </lineage>
</organism>
<gene>
    <name evidence="1" type="ORF">N784_11530</name>
</gene>
<dbReference type="eggNOG" id="ENOG5032M5J">
    <property type="taxonomic scope" value="Bacteria"/>
</dbReference>
<dbReference type="AlphaFoldDB" id="A0A0A5HMR3"/>
<comment type="caution">
    <text evidence="1">The sequence shown here is derived from an EMBL/GenBank/DDBJ whole genome shotgun (WGS) entry which is preliminary data.</text>
</comment>
<name>A0A0A5HMR3_9BACI</name>
<dbReference type="OrthoDB" id="2691566at2"/>
<reference evidence="1 2" key="1">
    <citation type="submission" date="2013-08" db="EMBL/GenBank/DDBJ databases">
        <authorList>
            <person name="Huang J."/>
            <person name="Wang G."/>
        </authorList>
    </citation>
    <scope>NUCLEOTIDE SEQUENCE [LARGE SCALE GENOMIC DNA]</scope>
    <source>
        <strain evidence="1 2">JSM 072002</strain>
    </source>
</reference>
<dbReference type="Proteomes" id="UP000030401">
    <property type="component" value="Unassembled WGS sequence"/>
</dbReference>
<keyword evidence="2" id="KW-1185">Reference proteome</keyword>
<evidence type="ECO:0000313" key="2">
    <source>
        <dbReference type="Proteomes" id="UP000030401"/>
    </source>
</evidence>
<evidence type="ECO:0000313" key="1">
    <source>
        <dbReference type="EMBL" id="KGX84907.1"/>
    </source>
</evidence>
<accession>A0A0A5HMR3</accession>
<dbReference type="EMBL" id="AVPG01000029">
    <property type="protein sequence ID" value="KGX84907.1"/>
    <property type="molecule type" value="Genomic_DNA"/>
</dbReference>